<sequence>MEEKNLMSRSATIITSPKSTQELAVEGQRHLEETVEAAFHVLTSMKDELCNPALWSSSSSSSNGHPVLPINSGNGDSSSDSTYHPDNTSGSGGGVAGGGGGALEEARLRYKSCVSALRAVLSAIPNSQKARSFDTSSAMGSASVADETELERLEERAANLRKELEKKNYYLKLLIDQLRDLIADTSTWQSPCSA</sequence>
<dbReference type="RefSeq" id="XP_031406098.1">
    <property type="nucleotide sequence ID" value="XM_031550238.1"/>
</dbReference>
<reference evidence="6" key="4">
    <citation type="submission" date="2025-04" db="UniProtKB">
        <authorList>
            <consortium name="RefSeq"/>
        </authorList>
    </citation>
    <scope>IDENTIFICATION</scope>
    <source>
        <tissue evidence="6">Leaf</tissue>
    </source>
</reference>
<feature type="compositionally biased region" description="Polar residues" evidence="2">
    <location>
        <begin position="7"/>
        <end position="21"/>
    </location>
</feature>
<organism evidence="3 4">
    <name type="scientific">Punica granatum</name>
    <name type="common">Pomegranate</name>
    <dbReference type="NCBI Taxonomy" id="22663"/>
    <lineage>
        <taxon>Eukaryota</taxon>
        <taxon>Viridiplantae</taxon>
        <taxon>Streptophyta</taxon>
        <taxon>Embryophyta</taxon>
        <taxon>Tracheophyta</taxon>
        <taxon>Spermatophyta</taxon>
        <taxon>Magnoliopsida</taxon>
        <taxon>eudicotyledons</taxon>
        <taxon>Gunneridae</taxon>
        <taxon>Pentapetalae</taxon>
        <taxon>rosids</taxon>
        <taxon>malvids</taxon>
        <taxon>Myrtales</taxon>
        <taxon>Lythraceae</taxon>
        <taxon>Punica</taxon>
    </lineage>
</organism>
<name>A0A218VZR0_PUNGR</name>
<evidence type="ECO:0000256" key="2">
    <source>
        <dbReference type="SAM" id="MobiDB-lite"/>
    </source>
</evidence>
<dbReference type="GO" id="GO:0016592">
    <property type="term" value="C:mediator complex"/>
    <property type="evidence" value="ECO:0007669"/>
    <property type="project" value="InterPro"/>
</dbReference>
<reference evidence="5" key="3">
    <citation type="journal article" date="2020" name="Plant Biotechnol. J.">
        <title>The pomegranate (Punica granatum L.) draft genome dissects genetic divergence between soft- and hard-seeded cultivars.</title>
        <authorList>
            <person name="Luo X."/>
            <person name="Li H."/>
            <person name="Wu Z."/>
            <person name="Yao W."/>
            <person name="Zhao P."/>
            <person name="Cao D."/>
            <person name="Yu H."/>
            <person name="Li K."/>
            <person name="Poudel K."/>
            <person name="Zhao D."/>
            <person name="Zhang F."/>
            <person name="Xia X."/>
            <person name="Chen L."/>
            <person name="Wang Q."/>
            <person name="Jing D."/>
            <person name="Cao S."/>
        </authorList>
    </citation>
    <scope>NUCLEOTIDE SEQUENCE [LARGE SCALE GENOMIC DNA]</scope>
</reference>
<dbReference type="Proteomes" id="UP000515151">
    <property type="component" value="Chromosome 7"/>
</dbReference>
<gene>
    <name evidence="6" type="primary">LOC116214778</name>
    <name evidence="3" type="ORF">CDL15_Pgr009091</name>
</gene>
<feature type="region of interest" description="Disordered" evidence="2">
    <location>
        <begin position="1"/>
        <end position="21"/>
    </location>
</feature>
<keyword evidence="1" id="KW-0175">Coiled coil</keyword>
<evidence type="ECO:0000313" key="5">
    <source>
        <dbReference type="Proteomes" id="UP000515151"/>
    </source>
</evidence>
<feature type="compositionally biased region" description="Low complexity" evidence="2">
    <location>
        <begin position="71"/>
        <end position="81"/>
    </location>
</feature>
<dbReference type="PANTHER" id="PTHR36406:SF2">
    <property type="entry name" value="MEDIATOR OF RNA POLYMERASE II TRANSCRIPTION SUBUNIT 30"/>
    <property type="match status" value="1"/>
</dbReference>
<keyword evidence="5" id="KW-1185">Reference proteome</keyword>
<protein>
    <submittedName>
        <fullName evidence="6">Mediator of RNA polymerase II transcription subunit 30</fullName>
    </submittedName>
</protein>
<reference evidence="3" key="2">
    <citation type="submission" date="2017-06" db="EMBL/GenBank/DDBJ databases">
        <title>The pomegranate genome and the genomics of punicalagin biosynthesis.</title>
        <authorList>
            <person name="Xu C."/>
        </authorList>
    </citation>
    <scope>NUCLEOTIDE SEQUENCE [LARGE SCALE GENOMIC DNA]</scope>
    <source>
        <tissue evidence="3">Fresh leaf</tissue>
    </source>
</reference>
<feature type="region of interest" description="Disordered" evidence="2">
    <location>
        <begin position="55"/>
        <end position="99"/>
    </location>
</feature>
<evidence type="ECO:0000313" key="3">
    <source>
        <dbReference type="EMBL" id="OWM65501.1"/>
    </source>
</evidence>
<feature type="coiled-coil region" evidence="1">
    <location>
        <begin position="143"/>
        <end position="170"/>
    </location>
</feature>
<evidence type="ECO:0000313" key="6">
    <source>
        <dbReference type="RefSeq" id="XP_031406098.1"/>
    </source>
</evidence>
<dbReference type="AlphaFoldDB" id="A0A218VZR0"/>
<reference evidence="4" key="1">
    <citation type="journal article" date="2017" name="Plant J.">
        <title>The pomegranate (Punica granatum L.) genome and the genomics of punicalagin biosynthesis.</title>
        <authorList>
            <person name="Qin G."/>
            <person name="Xu C."/>
            <person name="Ming R."/>
            <person name="Tang H."/>
            <person name="Guyot R."/>
            <person name="Kramer E.M."/>
            <person name="Hu Y."/>
            <person name="Yi X."/>
            <person name="Qi Y."/>
            <person name="Xu X."/>
            <person name="Gao Z."/>
            <person name="Pan H."/>
            <person name="Jian J."/>
            <person name="Tian Y."/>
            <person name="Yue Z."/>
            <person name="Xu Y."/>
        </authorList>
    </citation>
    <scope>NUCLEOTIDE SEQUENCE [LARGE SCALE GENOMIC DNA]</scope>
    <source>
        <strain evidence="4">cv. Dabenzi</strain>
    </source>
</reference>
<proteinExistence type="predicted"/>
<dbReference type="EMBL" id="MTKT01005615">
    <property type="protein sequence ID" value="OWM65501.1"/>
    <property type="molecule type" value="Genomic_DNA"/>
</dbReference>
<dbReference type="Proteomes" id="UP000197138">
    <property type="component" value="Unassembled WGS sequence"/>
</dbReference>
<evidence type="ECO:0000256" key="1">
    <source>
        <dbReference type="SAM" id="Coils"/>
    </source>
</evidence>
<dbReference type="InterPro" id="IPR034568">
    <property type="entry name" value="MED30"/>
</dbReference>
<dbReference type="GeneID" id="116214778"/>
<dbReference type="PANTHER" id="PTHR36406">
    <property type="entry name" value="MEDIATOR OF RNA POLYMERASE II TRANSCRIPTION SUBUNIT 30"/>
    <property type="match status" value="1"/>
</dbReference>
<evidence type="ECO:0000313" key="4">
    <source>
        <dbReference type="Proteomes" id="UP000197138"/>
    </source>
</evidence>
<accession>A0A218VZR0</accession>
<feature type="compositionally biased region" description="Gly residues" evidence="2">
    <location>
        <begin position="90"/>
        <end position="99"/>
    </location>
</feature>
<dbReference type="OrthoDB" id="532289at2759"/>